<dbReference type="Pfam" id="PF04954">
    <property type="entry name" value="SIP"/>
    <property type="match status" value="1"/>
</dbReference>
<comment type="caution">
    <text evidence="3">The sequence shown here is derived from an EMBL/GenBank/DDBJ whole genome shotgun (WGS) entry which is preliminary data.</text>
</comment>
<evidence type="ECO:0000313" key="3">
    <source>
        <dbReference type="EMBL" id="MBD8042742.1"/>
    </source>
</evidence>
<dbReference type="Pfam" id="PF08021">
    <property type="entry name" value="FAD_binding_9"/>
    <property type="match status" value="1"/>
</dbReference>
<dbReference type="PANTHER" id="PTHR30157">
    <property type="entry name" value="FERRIC REDUCTASE, NADPH-DEPENDENT"/>
    <property type="match status" value="1"/>
</dbReference>
<dbReference type="RefSeq" id="WP_191745655.1">
    <property type="nucleotide sequence ID" value="NZ_JACSQC010000001.1"/>
</dbReference>
<name>A0ABR8YEU6_9MICC</name>
<dbReference type="Gene3D" id="2.40.30.10">
    <property type="entry name" value="Translation factors"/>
    <property type="match status" value="1"/>
</dbReference>
<dbReference type="InterPro" id="IPR039261">
    <property type="entry name" value="FNR_nucleotide-bd"/>
</dbReference>
<reference evidence="3 4" key="1">
    <citation type="submission" date="2020-08" db="EMBL/GenBank/DDBJ databases">
        <title>A Genomic Blueprint of the Chicken Gut Microbiome.</title>
        <authorList>
            <person name="Gilroy R."/>
            <person name="Ravi A."/>
            <person name="Getino M."/>
            <person name="Pursley I."/>
            <person name="Horton D.L."/>
            <person name="Alikhan N.-F."/>
            <person name="Baker D."/>
            <person name="Gharbi K."/>
            <person name="Hall N."/>
            <person name="Watson M."/>
            <person name="Adriaenssens E.M."/>
            <person name="Foster-Nyarko E."/>
            <person name="Jarju S."/>
            <person name="Secka A."/>
            <person name="Antonio M."/>
            <person name="Oren A."/>
            <person name="Chaudhuri R."/>
            <person name="La Ragione R.M."/>
            <person name="Hildebrand F."/>
            <person name="Pallen M.J."/>
        </authorList>
    </citation>
    <scope>NUCLEOTIDE SEQUENCE [LARGE SCALE GENOMIC DNA]</scope>
    <source>
        <strain evidence="3 4">Sa2BUA2</strain>
    </source>
</reference>
<dbReference type="PANTHER" id="PTHR30157:SF0">
    <property type="entry name" value="NADPH-DEPENDENT FERRIC-CHELATE REDUCTASE"/>
    <property type="match status" value="1"/>
</dbReference>
<dbReference type="Proteomes" id="UP000652763">
    <property type="component" value="Unassembled WGS sequence"/>
</dbReference>
<dbReference type="InterPro" id="IPR039374">
    <property type="entry name" value="SIP_fam"/>
</dbReference>
<gene>
    <name evidence="3" type="ORF">H9638_02840</name>
</gene>
<dbReference type="EMBL" id="JACSQC010000001">
    <property type="protein sequence ID" value="MBD8042742.1"/>
    <property type="molecule type" value="Genomic_DNA"/>
</dbReference>
<organism evidence="3 4">
    <name type="scientific">Arthrobacter pullicola</name>
    <dbReference type="NCBI Taxonomy" id="2762224"/>
    <lineage>
        <taxon>Bacteria</taxon>
        <taxon>Bacillati</taxon>
        <taxon>Actinomycetota</taxon>
        <taxon>Actinomycetes</taxon>
        <taxon>Micrococcales</taxon>
        <taxon>Micrococcaceae</taxon>
        <taxon>Arthrobacter</taxon>
    </lineage>
</organism>
<accession>A0ABR8YEU6</accession>
<evidence type="ECO:0000313" key="4">
    <source>
        <dbReference type="Proteomes" id="UP000652763"/>
    </source>
</evidence>
<dbReference type="InterPro" id="IPR007037">
    <property type="entry name" value="SIP_rossman_dom"/>
</dbReference>
<dbReference type="InterPro" id="IPR013113">
    <property type="entry name" value="SIP_FAD-bd"/>
</dbReference>
<sequence>MSGHILTVERVEDVTPLMRRVHFGGPGVAGYVNAGAHIPNVKLYFPVPDEPLDLPGRGERGWEWKPGQRERVRTYTVRSLAADASSLSVDFVRHAGTSVAASWAENAVRGDEIAALAGGGVVVGEAAWVLLAGDETALPAIGGTIERFGPQQRGLALIEVAGPAEEQELHAPAGVEVRWLHRNGAQPGSTMLLQEALAAARFPAAELAAGEVQVWVSAESAVVRFARSWLKSLGFPRKQQLIIGYWNRGVDEVSYGRATDHDRVEGELETILPGQEEDHHHGSPRYAHDH</sequence>
<dbReference type="Gene3D" id="3.40.50.80">
    <property type="entry name" value="Nucleotide-binding domain of ferredoxin-NADP reductase (FNR) module"/>
    <property type="match status" value="1"/>
</dbReference>
<evidence type="ECO:0000259" key="2">
    <source>
        <dbReference type="Pfam" id="PF08021"/>
    </source>
</evidence>
<dbReference type="CDD" id="cd06193">
    <property type="entry name" value="siderophore_interacting"/>
    <property type="match status" value="1"/>
</dbReference>
<proteinExistence type="predicted"/>
<feature type="domain" description="SIP-like Rossmann fold" evidence="1">
    <location>
        <begin position="126"/>
        <end position="249"/>
    </location>
</feature>
<keyword evidence="4" id="KW-1185">Reference proteome</keyword>
<protein>
    <submittedName>
        <fullName evidence="3">Siderophore-interacting protein</fullName>
    </submittedName>
</protein>
<evidence type="ECO:0000259" key="1">
    <source>
        <dbReference type="Pfam" id="PF04954"/>
    </source>
</evidence>
<feature type="domain" description="Siderophore-interacting FAD-binding" evidence="2">
    <location>
        <begin position="7"/>
        <end position="117"/>
    </location>
</feature>